<dbReference type="PROSITE" id="PS00653">
    <property type="entry name" value="GLYCOSYL_HYDROL_F1_2"/>
    <property type="match status" value="1"/>
</dbReference>
<evidence type="ECO:0000256" key="8">
    <source>
        <dbReference type="ARBA" id="ARBA00023326"/>
    </source>
</evidence>
<gene>
    <name evidence="12" type="ORF">F5972_20560</name>
</gene>
<name>A0A5J5K1F9_9ACTN</name>
<feature type="binding site" evidence="10">
    <location>
        <position position="28"/>
    </location>
    <ligand>
        <name>substrate</name>
    </ligand>
</feature>
<dbReference type="InterPro" id="IPR017853">
    <property type="entry name" value="GH"/>
</dbReference>
<dbReference type="FunFam" id="3.20.20.80:FF:000004">
    <property type="entry name" value="Beta-glucosidase 6-phospho-beta-glucosidase"/>
    <property type="match status" value="1"/>
</dbReference>
<comment type="catalytic activity">
    <reaction evidence="1 11">
        <text>Hydrolysis of terminal, non-reducing beta-D-glucosyl residues with release of beta-D-glucose.</text>
        <dbReference type="EC" id="3.2.1.21"/>
    </reaction>
</comment>
<keyword evidence="4 11" id="KW-0378">Hydrolase</keyword>
<dbReference type="AlphaFoldDB" id="A0A5J5K1F9"/>
<keyword evidence="7 11" id="KW-0326">Glycosidase</keyword>
<dbReference type="NCBIfam" id="TIGR03356">
    <property type="entry name" value="BGL"/>
    <property type="match status" value="1"/>
</dbReference>
<dbReference type="InterPro" id="IPR001360">
    <property type="entry name" value="Glyco_hydro_1"/>
</dbReference>
<dbReference type="GO" id="GO:0005829">
    <property type="term" value="C:cytosol"/>
    <property type="evidence" value="ECO:0007669"/>
    <property type="project" value="TreeGrafter"/>
</dbReference>
<dbReference type="GO" id="GO:0008422">
    <property type="term" value="F:beta-glucosidase activity"/>
    <property type="evidence" value="ECO:0007669"/>
    <property type="project" value="UniProtKB-EC"/>
</dbReference>
<proteinExistence type="inferred from homology"/>
<evidence type="ECO:0000256" key="4">
    <source>
        <dbReference type="ARBA" id="ARBA00022801"/>
    </source>
</evidence>
<feature type="binding site" evidence="10">
    <location>
        <position position="305"/>
    </location>
    <ligand>
        <name>substrate</name>
    </ligand>
</feature>
<comment type="similarity">
    <text evidence="2 11">Belongs to the glycosyl hydrolase 1 family.</text>
</comment>
<evidence type="ECO:0000256" key="6">
    <source>
        <dbReference type="ARBA" id="ARBA00023277"/>
    </source>
</evidence>
<accession>A0A5J5K1F9</accession>
<dbReference type="InterPro" id="IPR017736">
    <property type="entry name" value="Glyco_hydro_1_beta-glucosidase"/>
</dbReference>
<dbReference type="GO" id="GO:0030245">
    <property type="term" value="P:cellulose catabolic process"/>
    <property type="evidence" value="ECO:0007669"/>
    <property type="project" value="UniProtKB-KW"/>
</dbReference>
<keyword evidence="5" id="KW-0136">Cellulose degradation</keyword>
<feature type="binding site" evidence="10">
    <location>
        <position position="173"/>
    </location>
    <ligand>
        <name>substrate</name>
    </ligand>
</feature>
<dbReference type="InterPro" id="IPR033132">
    <property type="entry name" value="GH_1_N_CS"/>
</dbReference>
<sequence length="547" mass="59877">MTAIEHRPSGPRVFPAGFVWGTATAAYQIEGAVDVDGRGRSIWDTFCRMPGAVARGESGEIACDHYHRWQEDVDLMKELGAAAYRFSVAWPRVLPDGRGPVNRRGLDFYRRLVDALREGGIEPYVTLYHWDLPQAIEDRGGWRVRETAERFADYAEVMYDALGDSVSNWITLNEPYCSSIVGYGEGRHAPGATEGHGALAAAHHLLLGHGLAVTRLRALARPGQRVGVTLNMSPTVPATTSPEDAAAARRMDLLVNRQFTDPLFGGSYAPDMAETFGRITDFSFRRDGDLETIGTPVDFLGVNYYYRLHVEAAPYEEADPGRRTAFDLGVRTVTPEDARTSGLGWVVEPEGLYETLVGLTTRYPDLPPVYITENGYGDDGALEDTGRVDYLRDHLAATHDAMTAGADVRGYFAWSLMDNFEWARGYSARFGLVHVDYETQERTPKSSYRWMREFIADPVLAEPPAGEELFIDPVMTDPVIAGPVIGDPGVVAYGTGGYGRAHYGTGDYTGAYGLDDFDVADPVVAGAPVDVLVAGTPRGDRSRGELG</sequence>
<dbReference type="PRINTS" id="PR00131">
    <property type="entry name" value="GLHYDRLASE1"/>
</dbReference>
<feature type="active site" description="Proton donor" evidence="9">
    <location>
        <position position="174"/>
    </location>
</feature>
<evidence type="ECO:0000256" key="3">
    <source>
        <dbReference type="ARBA" id="ARBA00012744"/>
    </source>
</evidence>
<dbReference type="Pfam" id="PF00232">
    <property type="entry name" value="Glyco_hydro_1"/>
    <property type="match status" value="1"/>
</dbReference>
<evidence type="ECO:0000256" key="1">
    <source>
        <dbReference type="ARBA" id="ARBA00000448"/>
    </source>
</evidence>
<evidence type="ECO:0000256" key="10">
    <source>
        <dbReference type="PIRSR" id="PIRSR617736-2"/>
    </source>
</evidence>
<feature type="binding site" evidence="10">
    <location>
        <position position="129"/>
    </location>
    <ligand>
        <name>substrate</name>
    </ligand>
</feature>
<dbReference type="Proteomes" id="UP000327011">
    <property type="component" value="Unassembled WGS sequence"/>
</dbReference>
<dbReference type="PANTHER" id="PTHR10353:SF36">
    <property type="entry name" value="LP05116P"/>
    <property type="match status" value="1"/>
</dbReference>
<keyword evidence="6" id="KW-0119">Carbohydrate metabolism</keyword>
<reference evidence="12 13" key="1">
    <citation type="submission" date="2019-09" db="EMBL/GenBank/DDBJ databases">
        <title>Screening of Novel Bioactive Compounds from Soil-Associated.</title>
        <authorList>
            <person name="Gong X."/>
        </authorList>
    </citation>
    <scope>NUCLEOTIDE SEQUENCE [LARGE SCALE GENOMIC DNA]</scope>
    <source>
        <strain evidence="12 13">Gxj-6</strain>
    </source>
</reference>
<keyword evidence="8" id="KW-0624">Polysaccharide degradation</keyword>
<evidence type="ECO:0000256" key="7">
    <source>
        <dbReference type="ARBA" id="ARBA00023295"/>
    </source>
</evidence>
<evidence type="ECO:0000313" key="13">
    <source>
        <dbReference type="Proteomes" id="UP000327011"/>
    </source>
</evidence>
<comment type="caution">
    <text evidence="12">The sequence shown here is derived from an EMBL/GenBank/DDBJ whole genome shotgun (WGS) entry which is preliminary data.</text>
</comment>
<organism evidence="12 13">
    <name type="scientific">Microbispora cellulosiformans</name>
    <dbReference type="NCBI Taxonomy" id="2614688"/>
    <lineage>
        <taxon>Bacteria</taxon>
        <taxon>Bacillati</taxon>
        <taxon>Actinomycetota</taxon>
        <taxon>Actinomycetes</taxon>
        <taxon>Streptosporangiales</taxon>
        <taxon>Streptosporangiaceae</taxon>
        <taxon>Microbispora</taxon>
    </lineage>
</organism>
<dbReference type="EMBL" id="VYTZ01000007">
    <property type="protein sequence ID" value="KAA9376867.1"/>
    <property type="molecule type" value="Genomic_DNA"/>
</dbReference>
<evidence type="ECO:0000256" key="5">
    <source>
        <dbReference type="ARBA" id="ARBA00023001"/>
    </source>
</evidence>
<dbReference type="PANTHER" id="PTHR10353">
    <property type="entry name" value="GLYCOSYL HYDROLASE"/>
    <property type="match status" value="1"/>
</dbReference>
<feature type="binding site" evidence="10">
    <location>
        <begin position="421"/>
        <end position="422"/>
    </location>
    <ligand>
        <name>substrate</name>
    </ligand>
</feature>
<protein>
    <recommendedName>
        <fullName evidence="3 11">Beta-glucosidase</fullName>
        <ecNumber evidence="3 11">3.2.1.21</ecNumber>
    </recommendedName>
</protein>
<dbReference type="RefSeq" id="WP_150935220.1">
    <property type="nucleotide sequence ID" value="NZ_VYTZ01000007.1"/>
</dbReference>
<feature type="active site" description="Nucleophile" evidence="9">
    <location>
        <position position="373"/>
    </location>
</feature>
<evidence type="ECO:0000256" key="9">
    <source>
        <dbReference type="PIRSR" id="PIRSR617736-1"/>
    </source>
</evidence>
<evidence type="ECO:0000256" key="2">
    <source>
        <dbReference type="ARBA" id="ARBA00010838"/>
    </source>
</evidence>
<keyword evidence="13" id="KW-1185">Reference proteome</keyword>
<feature type="binding site" evidence="10">
    <location>
        <position position="414"/>
    </location>
    <ligand>
        <name>substrate</name>
    </ligand>
</feature>
<dbReference type="SUPFAM" id="SSF51445">
    <property type="entry name" value="(Trans)glycosidases"/>
    <property type="match status" value="1"/>
</dbReference>
<evidence type="ECO:0000313" key="12">
    <source>
        <dbReference type="EMBL" id="KAA9376867.1"/>
    </source>
</evidence>
<dbReference type="Gene3D" id="3.20.20.80">
    <property type="entry name" value="Glycosidases"/>
    <property type="match status" value="1"/>
</dbReference>
<evidence type="ECO:0000256" key="11">
    <source>
        <dbReference type="RuleBase" id="RU361175"/>
    </source>
</evidence>
<dbReference type="EC" id="3.2.1.21" evidence="3 11"/>